<comment type="caution">
    <text evidence="1">The sequence shown here is derived from an EMBL/GenBank/DDBJ whole genome shotgun (WGS) entry which is preliminary data.</text>
</comment>
<sequence length="182" mass="19658">MNRQPNFDIKSTFHNAVQKLVKPFLSVSLLMSAAVVGQSFSGVAANAVAQPSNQSSASLTALPDGVYLYGQSAQPDQIGKGYFVFEVSQGKVAGALYMPRSSFDCAAGQFEVDQLSLTVVNSYDRSTNPFEIALERTSNIAGANPTKPALNLEGFQRLQNVSKNDLRMLETCKTDLKQLSLN</sequence>
<gene>
    <name evidence="1" type="ORF">ENR64_19190</name>
</gene>
<name>A0A7C3PH41_9CYAN</name>
<accession>A0A7C3PH41</accession>
<organism evidence="1">
    <name type="scientific">Oscillatoriales cyanobacterium SpSt-418</name>
    <dbReference type="NCBI Taxonomy" id="2282169"/>
    <lineage>
        <taxon>Bacteria</taxon>
        <taxon>Bacillati</taxon>
        <taxon>Cyanobacteriota</taxon>
        <taxon>Cyanophyceae</taxon>
        <taxon>Oscillatoriophycideae</taxon>
        <taxon>Oscillatoriales</taxon>
    </lineage>
</organism>
<proteinExistence type="predicted"/>
<dbReference type="AlphaFoldDB" id="A0A7C3PH41"/>
<reference evidence="1" key="1">
    <citation type="journal article" date="2020" name="mSystems">
        <title>Genome- and Community-Level Interaction Insights into Carbon Utilization and Element Cycling Functions of Hydrothermarchaeota in Hydrothermal Sediment.</title>
        <authorList>
            <person name="Zhou Z."/>
            <person name="Liu Y."/>
            <person name="Xu W."/>
            <person name="Pan J."/>
            <person name="Luo Z.H."/>
            <person name="Li M."/>
        </authorList>
    </citation>
    <scope>NUCLEOTIDE SEQUENCE [LARGE SCALE GENOMIC DNA]</scope>
    <source>
        <strain evidence="1">SpSt-418</strain>
    </source>
</reference>
<protein>
    <submittedName>
        <fullName evidence="1">Uncharacterized protein</fullName>
    </submittedName>
</protein>
<evidence type="ECO:0000313" key="1">
    <source>
        <dbReference type="EMBL" id="HFM99834.1"/>
    </source>
</evidence>
<dbReference type="EMBL" id="DSRU01000275">
    <property type="protein sequence ID" value="HFM99834.1"/>
    <property type="molecule type" value="Genomic_DNA"/>
</dbReference>